<gene>
    <name evidence="1" type="ORF">M378DRAFT_158829</name>
</gene>
<proteinExistence type="predicted"/>
<dbReference type="Proteomes" id="UP000054549">
    <property type="component" value="Unassembled WGS sequence"/>
</dbReference>
<dbReference type="EMBL" id="KN818229">
    <property type="protein sequence ID" value="KIL68298.1"/>
    <property type="molecule type" value="Genomic_DNA"/>
</dbReference>
<name>A0A0C2XH74_AMAMK</name>
<sequence length="258" mass="28775">MGLTVQDYGTSHIKATPVPVKSLSTTQITVPSQAQIQHLIQKLSGCYLLYQTCSDQVRPLGPTKIKVLHDNAYKKWQSDPTNPLFEPPRNDNHKKAQYFAKCDEICGMDAKTMEDYLTISFACWAGIQVITSQELDGYADRQKVWKAADDLAVKQYITRNPEVTAFPVSDATAPHLLSAICPALAGSTTTRELGPHLGLIDQTVRYRDQGTGKIMELTIQDCGTSHLKGEWFEVMYDDLTVLQITARELKTILANRVD</sequence>
<dbReference type="InParanoid" id="A0A0C2XH74"/>
<dbReference type="AlphaFoldDB" id="A0A0C2XH74"/>
<accession>A0A0C2XH74</accession>
<dbReference type="HOGENOM" id="CLU_1077578_0_0_1"/>
<protein>
    <submittedName>
        <fullName evidence="1">Uncharacterized protein</fullName>
    </submittedName>
</protein>
<reference evidence="1 2" key="1">
    <citation type="submission" date="2014-04" db="EMBL/GenBank/DDBJ databases">
        <title>Evolutionary Origins and Diversification of the Mycorrhizal Mutualists.</title>
        <authorList>
            <consortium name="DOE Joint Genome Institute"/>
            <consortium name="Mycorrhizal Genomics Consortium"/>
            <person name="Kohler A."/>
            <person name="Kuo A."/>
            <person name="Nagy L.G."/>
            <person name="Floudas D."/>
            <person name="Copeland A."/>
            <person name="Barry K.W."/>
            <person name="Cichocki N."/>
            <person name="Veneault-Fourrey C."/>
            <person name="LaButti K."/>
            <person name="Lindquist E.A."/>
            <person name="Lipzen A."/>
            <person name="Lundell T."/>
            <person name="Morin E."/>
            <person name="Murat C."/>
            <person name="Riley R."/>
            <person name="Ohm R."/>
            <person name="Sun H."/>
            <person name="Tunlid A."/>
            <person name="Henrissat B."/>
            <person name="Grigoriev I.V."/>
            <person name="Hibbett D.S."/>
            <person name="Martin F."/>
        </authorList>
    </citation>
    <scope>NUCLEOTIDE SEQUENCE [LARGE SCALE GENOMIC DNA]</scope>
    <source>
        <strain evidence="1 2">Koide BX008</strain>
    </source>
</reference>
<keyword evidence="2" id="KW-1185">Reference proteome</keyword>
<organism evidence="1 2">
    <name type="scientific">Amanita muscaria (strain Koide BX008)</name>
    <dbReference type="NCBI Taxonomy" id="946122"/>
    <lineage>
        <taxon>Eukaryota</taxon>
        <taxon>Fungi</taxon>
        <taxon>Dikarya</taxon>
        <taxon>Basidiomycota</taxon>
        <taxon>Agaricomycotina</taxon>
        <taxon>Agaricomycetes</taxon>
        <taxon>Agaricomycetidae</taxon>
        <taxon>Agaricales</taxon>
        <taxon>Pluteineae</taxon>
        <taxon>Amanitaceae</taxon>
        <taxon>Amanita</taxon>
    </lineage>
</organism>
<evidence type="ECO:0000313" key="2">
    <source>
        <dbReference type="Proteomes" id="UP000054549"/>
    </source>
</evidence>
<dbReference type="OrthoDB" id="2684181at2759"/>
<evidence type="ECO:0000313" key="1">
    <source>
        <dbReference type="EMBL" id="KIL68298.1"/>
    </source>
</evidence>